<dbReference type="PRINTS" id="PR00081">
    <property type="entry name" value="GDHRDH"/>
</dbReference>
<dbReference type="Gene3D" id="3.40.50.720">
    <property type="entry name" value="NAD(P)-binding Rossmann-like Domain"/>
    <property type="match status" value="1"/>
</dbReference>
<dbReference type="Proteomes" id="UP000070700">
    <property type="component" value="Unassembled WGS sequence"/>
</dbReference>
<dbReference type="SUPFAM" id="SSF51735">
    <property type="entry name" value="NAD(P)-binding Rossmann-fold domains"/>
    <property type="match status" value="1"/>
</dbReference>
<gene>
    <name evidence="3" type="ORF">LY89DRAFT_692332</name>
</gene>
<proteinExistence type="inferred from homology"/>
<evidence type="ECO:0000256" key="2">
    <source>
        <dbReference type="ARBA" id="ARBA00022857"/>
    </source>
</evidence>
<accession>A0A132B398</accession>
<sequence>MCNNAGIAFETKAPRPLGIWETPDEQFDATLRVNLRGVFLGCKYAGAQMIKQEPRASGGDRGWIINTASILGMVGWYGTSSYSSAKGGVVNLTRTAALDFAKYRIHCNTICPGYTHSAMIEGLDKDLFQKVSAMHPLKGFGTPEDIASVAVFLASDDASWVTGVSLAVDGGYTAQ</sequence>
<dbReference type="OrthoDB" id="417891at2759"/>
<dbReference type="PROSITE" id="PS00061">
    <property type="entry name" value="ADH_SHORT"/>
    <property type="match status" value="1"/>
</dbReference>
<evidence type="ECO:0000313" key="3">
    <source>
        <dbReference type="EMBL" id="KUJ06723.1"/>
    </source>
</evidence>
<dbReference type="PANTHER" id="PTHR42760">
    <property type="entry name" value="SHORT-CHAIN DEHYDROGENASES/REDUCTASES FAMILY MEMBER"/>
    <property type="match status" value="1"/>
</dbReference>
<protein>
    <submittedName>
        <fullName evidence="3">NAD(P)-binding protein</fullName>
    </submittedName>
</protein>
<dbReference type="InParanoid" id="A0A132B398"/>
<dbReference type="PRINTS" id="PR00080">
    <property type="entry name" value="SDRFAMILY"/>
</dbReference>
<dbReference type="Pfam" id="PF13561">
    <property type="entry name" value="adh_short_C2"/>
    <property type="match status" value="1"/>
</dbReference>
<dbReference type="PANTHER" id="PTHR42760:SF124">
    <property type="entry name" value="SHORT-CHAIN DEHYDROGENASE_REDUCTASE"/>
    <property type="match status" value="1"/>
</dbReference>
<dbReference type="GO" id="GO:0016616">
    <property type="term" value="F:oxidoreductase activity, acting on the CH-OH group of donors, NAD or NADP as acceptor"/>
    <property type="evidence" value="ECO:0007669"/>
    <property type="project" value="TreeGrafter"/>
</dbReference>
<dbReference type="STRING" id="149040.A0A132B398"/>
<dbReference type="KEGG" id="psco:LY89DRAFT_692332"/>
<organism evidence="3 4">
    <name type="scientific">Mollisia scopiformis</name>
    <name type="common">Conifer needle endophyte fungus</name>
    <name type="synonym">Phialocephala scopiformis</name>
    <dbReference type="NCBI Taxonomy" id="149040"/>
    <lineage>
        <taxon>Eukaryota</taxon>
        <taxon>Fungi</taxon>
        <taxon>Dikarya</taxon>
        <taxon>Ascomycota</taxon>
        <taxon>Pezizomycotina</taxon>
        <taxon>Leotiomycetes</taxon>
        <taxon>Helotiales</taxon>
        <taxon>Mollisiaceae</taxon>
        <taxon>Mollisia</taxon>
    </lineage>
</organism>
<reference evidence="3 4" key="1">
    <citation type="submission" date="2015-10" db="EMBL/GenBank/DDBJ databases">
        <title>Full genome of DAOMC 229536 Phialocephala scopiformis, a fungal endophyte of spruce producing the potent anti-insectan compound rugulosin.</title>
        <authorList>
            <consortium name="DOE Joint Genome Institute"/>
            <person name="Walker A.K."/>
            <person name="Frasz S.L."/>
            <person name="Seifert K.A."/>
            <person name="Miller J.D."/>
            <person name="Mondo S.J."/>
            <person name="Labutti K."/>
            <person name="Lipzen A."/>
            <person name="Dockter R."/>
            <person name="Kennedy M."/>
            <person name="Grigoriev I.V."/>
            <person name="Spatafora J.W."/>
        </authorList>
    </citation>
    <scope>NUCLEOTIDE SEQUENCE [LARGE SCALE GENOMIC DNA]</scope>
    <source>
        <strain evidence="3 4">CBS 120377</strain>
    </source>
</reference>
<dbReference type="EMBL" id="KQ947444">
    <property type="protein sequence ID" value="KUJ06723.1"/>
    <property type="molecule type" value="Genomic_DNA"/>
</dbReference>
<dbReference type="RefSeq" id="XP_018061078.1">
    <property type="nucleotide sequence ID" value="XM_018216517.1"/>
</dbReference>
<dbReference type="InterPro" id="IPR020904">
    <property type="entry name" value="Sc_DH/Rdtase_CS"/>
</dbReference>
<dbReference type="InterPro" id="IPR036291">
    <property type="entry name" value="NAD(P)-bd_dom_sf"/>
</dbReference>
<dbReference type="AlphaFoldDB" id="A0A132B398"/>
<dbReference type="GeneID" id="28826243"/>
<keyword evidence="4" id="KW-1185">Reference proteome</keyword>
<dbReference type="InterPro" id="IPR002347">
    <property type="entry name" value="SDR_fam"/>
</dbReference>
<evidence type="ECO:0000256" key="1">
    <source>
        <dbReference type="ARBA" id="ARBA00006484"/>
    </source>
</evidence>
<keyword evidence="2" id="KW-0521">NADP</keyword>
<dbReference type="CDD" id="cd05233">
    <property type="entry name" value="SDR_c"/>
    <property type="match status" value="1"/>
</dbReference>
<comment type="similarity">
    <text evidence="1">Belongs to the short-chain dehydrogenases/reductases (SDR) family.</text>
</comment>
<evidence type="ECO:0000313" key="4">
    <source>
        <dbReference type="Proteomes" id="UP000070700"/>
    </source>
</evidence>
<name>A0A132B398_MOLSC</name>